<feature type="compositionally biased region" description="Acidic residues" evidence="1">
    <location>
        <begin position="258"/>
        <end position="272"/>
    </location>
</feature>
<dbReference type="Proteomes" id="UP000019116">
    <property type="component" value="Chromosome 1A"/>
</dbReference>
<feature type="compositionally biased region" description="Low complexity" evidence="1">
    <location>
        <begin position="241"/>
        <end position="257"/>
    </location>
</feature>
<evidence type="ECO:0000313" key="3">
    <source>
        <dbReference type="Proteomes" id="UP000019116"/>
    </source>
</evidence>
<dbReference type="Gramene" id="TraesCS1A03G0971600.1">
    <property type="protein sequence ID" value="TraesCS1A03G0971600.1.CDS1"/>
    <property type="gene ID" value="TraesCS1A03G0971600"/>
</dbReference>
<feature type="region of interest" description="Disordered" evidence="1">
    <location>
        <begin position="129"/>
        <end position="173"/>
    </location>
</feature>
<dbReference type="Gramene" id="TraesWEE_scaffold_056649_01G000100.1">
    <property type="protein sequence ID" value="TraesWEE_scaffold_056649_01G000100.1"/>
    <property type="gene ID" value="TraesWEE_scaffold_056649_01G000100"/>
</dbReference>
<proteinExistence type="predicted"/>
<reference evidence="2" key="2">
    <citation type="submission" date="2018-10" db="UniProtKB">
        <authorList>
            <consortium name="EnsemblPlants"/>
        </authorList>
    </citation>
    <scope>IDENTIFICATION</scope>
</reference>
<dbReference type="EnsemblPlants" id="TraesCS1A02G398000.1">
    <property type="protein sequence ID" value="TraesCS1A02G398000.1.cds1"/>
    <property type="gene ID" value="TraesCS1A02G398000"/>
</dbReference>
<dbReference type="OMA" id="CLARNWK"/>
<dbReference type="Gramene" id="TraesCS1A02G398000.1">
    <property type="protein sequence ID" value="TraesCS1A02G398000.1.cds1"/>
    <property type="gene ID" value="TraesCS1A02G398000"/>
</dbReference>
<evidence type="ECO:0000256" key="1">
    <source>
        <dbReference type="SAM" id="MobiDB-lite"/>
    </source>
</evidence>
<organism evidence="2">
    <name type="scientific">Triticum aestivum</name>
    <name type="common">Wheat</name>
    <dbReference type="NCBI Taxonomy" id="4565"/>
    <lineage>
        <taxon>Eukaryota</taxon>
        <taxon>Viridiplantae</taxon>
        <taxon>Streptophyta</taxon>
        <taxon>Embryophyta</taxon>
        <taxon>Tracheophyta</taxon>
        <taxon>Spermatophyta</taxon>
        <taxon>Magnoliopsida</taxon>
        <taxon>Liliopsida</taxon>
        <taxon>Poales</taxon>
        <taxon>Poaceae</taxon>
        <taxon>BOP clade</taxon>
        <taxon>Pooideae</taxon>
        <taxon>Triticodae</taxon>
        <taxon>Triticeae</taxon>
        <taxon>Triticinae</taxon>
        <taxon>Triticum</taxon>
    </lineage>
</organism>
<keyword evidence="3" id="KW-1185">Reference proteome</keyword>
<accession>A0A3B5Y7G9</accession>
<dbReference type="AlphaFoldDB" id="A0A3B5Y7G9"/>
<sequence length="298" mass="31761">MAFFRHLPHLPHPPPPRHLPHPMAFFGGSSSTGGGAADNAPGAWPTSIGGPETEELHHYCLPVPPGCRLPRNWKIDAEGFATLGPGATEEELRNHSGGRHNIEGRKRFWRGKDYWEVMAAFRLAAAGETPDLTGRSGRLRAPPPPQYRRRRGGGHGVYPARAPAPAAPPLPPGIELPPEQVILREDGDPDDTPGYHVALRASEAAAAAAEAMEAAEIADAIQAAEAAQQAAMAAQQAAMVAPEWQQVPPEWQQAPAAAEEEDSDDDPIDWDDLANRSSSDDDGGDGPAVIDLVNSDDE</sequence>
<evidence type="ECO:0000313" key="2">
    <source>
        <dbReference type="EnsemblPlants" id="TraesCS1A02G398000.1.cds1"/>
    </source>
</evidence>
<feature type="region of interest" description="Disordered" evidence="1">
    <location>
        <begin position="241"/>
        <end position="298"/>
    </location>
</feature>
<reference evidence="2" key="1">
    <citation type="submission" date="2018-08" db="EMBL/GenBank/DDBJ databases">
        <authorList>
            <person name="Rossello M."/>
        </authorList>
    </citation>
    <scope>NUCLEOTIDE SEQUENCE [LARGE SCALE GENOMIC DNA]</scope>
    <source>
        <strain evidence="2">cv. Chinese Spring</strain>
    </source>
</reference>
<name>A0A3B5Y7G9_WHEAT</name>
<protein>
    <submittedName>
        <fullName evidence="2">Uncharacterized protein</fullName>
    </submittedName>
</protein>